<accession>D4YN97</accession>
<evidence type="ECO:0000259" key="7">
    <source>
        <dbReference type="Pfam" id="PF12698"/>
    </source>
</evidence>
<dbReference type="eggNOG" id="COG1668">
    <property type="taxonomic scope" value="Bacteria"/>
</dbReference>
<evidence type="ECO:0000313" key="8">
    <source>
        <dbReference type="EMBL" id="EFG47302.1"/>
    </source>
</evidence>
<feature type="domain" description="ABC-2 type transporter transmembrane" evidence="7">
    <location>
        <begin position="98"/>
        <end position="414"/>
    </location>
</feature>
<dbReference type="GO" id="GO:0140359">
    <property type="term" value="F:ABC-type transporter activity"/>
    <property type="evidence" value="ECO:0007669"/>
    <property type="project" value="InterPro"/>
</dbReference>
<reference evidence="8 9" key="1">
    <citation type="submission" date="2010-04" db="EMBL/GenBank/DDBJ databases">
        <authorList>
            <person name="Qin X."/>
            <person name="Bachman B."/>
            <person name="Battles P."/>
            <person name="Bell A."/>
            <person name="Bess C."/>
            <person name="Bickham C."/>
            <person name="Chaboub L."/>
            <person name="Chen D."/>
            <person name="Coyle M."/>
            <person name="Deiros D.R."/>
            <person name="Dinh H."/>
            <person name="Forbes L."/>
            <person name="Fowler G."/>
            <person name="Francisco L."/>
            <person name="Fu Q."/>
            <person name="Gubbala S."/>
            <person name="Hale W."/>
            <person name="Han Y."/>
            <person name="Hemphill L."/>
            <person name="Highlander S.K."/>
            <person name="Hirani K."/>
            <person name="Hogues M."/>
            <person name="Jackson L."/>
            <person name="Jakkamsetti A."/>
            <person name="Javaid M."/>
            <person name="Jiang H."/>
            <person name="Korchina V."/>
            <person name="Kovar C."/>
            <person name="Lara F."/>
            <person name="Lee S."/>
            <person name="Mata R."/>
            <person name="Mathew T."/>
            <person name="Moen C."/>
            <person name="Morales K."/>
            <person name="Munidasa M."/>
            <person name="Nazareth L."/>
            <person name="Ngo R."/>
            <person name="Nguyen L."/>
            <person name="Okwuonu G."/>
            <person name="Ongeri F."/>
            <person name="Patil S."/>
            <person name="Petrosino J."/>
            <person name="Pham C."/>
            <person name="Pham P."/>
            <person name="Pu L.-L."/>
            <person name="Puazo M."/>
            <person name="Raj R."/>
            <person name="Reid J."/>
            <person name="Rouhana J."/>
            <person name="Saada N."/>
            <person name="Shang Y."/>
            <person name="Simmons D."/>
            <person name="Thornton R."/>
            <person name="Warren J."/>
            <person name="Weissenberger G."/>
            <person name="Zhang J."/>
            <person name="Zhang L."/>
            <person name="Zhou C."/>
            <person name="Zhu D."/>
            <person name="Muzny D."/>
            <person name="Worley K."/>
            <person name="Gibbs R."/>
        </authorList>
    </citation>
    <scope>NUCLEOTIDE SEQUENCE [LARGE SCALE GENOMIC DNA]</scope>
    <source>
        <strain evidence="8 9">ATCC 49030</strain>
    </source>
</reference>
<evidence type="ECO:0000256" key="6">
    <source>
        <dbReference type="SAM" id="Phobius"/>
    </source>
</evidence>
<keyword evidence="3 6" id="KW-1133">Transmembrane helix</keyword>
<sequence length="495" mass="51830">MSQDKSKSGTSNASTNSAGSTPLDPHSMALGLPTDDGSMTEATFVTSDDLPEELRDTRPTDDGPKTGLVSEFRDLTFGQSAFLVSNRETSAVSRSPIFYLTTLIIGLVVIAGLIFGVQRANQQSGEAGSGTIATVGMAQQAPQIEQQTGLKVHDTNSPEEAEQAVRDGKADAAFIVDPTGMGAPTIIALDKKPTKVLAALGSEPEVTYLEQPAVSYEVAQPVAIGLAGLLIAGALTLAFAMYGNLRVEKRHRIGEILAATIPPKSSAVGRIQGLTTLSVVYVLVAVALLFMGLSVTSYTSQAIAMLPAVGWFAALYLMTVGATLALFLWASNIVGRRARQIAIGVVCALVIVGAFLSLVFATNPAVMKVLVYVPFTAPVANALHFLGANAEWWNGLLAVGISLVFALIAVAIGAASYQANLLRGTGRETLSASQKKRLKERSQDSSADKDSKDSKGEKKEKKSAEVDSESDTDKKKVGAKSSAKAGKKPATGDDK</sequence>
<keyword evidence="4 6" id="KW-0472">Membrane</keyword>
<dbReference type="Proteomes" id="UP000005714">
    <property type="component" value="Unassembled WGS sequence"/>
</dbReference>
<dbReference type="GO" id="GO:0016020">
    <property type="term" value="C:membrane"/>
    <property type="evidence" value="ECO:0007669"/>
    <property type="project" value="UniProtKB-SubCell"/>
</dbReference>
<dbReference type="RefSeq" id="WP_005884315.1">
    <property type="nucleotide sequence ID" value="NZ_ADNU01000040.1"/>
</dbReference>
<feature type="transmembrane region" description="Helical" evidence="6">
    <location>
        <begin position="97"/>
        <end position="117"/>
    </location>
</feature>
<feature type="transmembrane region" description="Helical" evidence="6">
    <location>
        <begin position="392"/>
        <end position="417"/>
    </location>
</feature>
<organism evidence="8 9">
    <name type="scientific">Brevibacterium mcbrellneri ATCC 49030</name>
    <dbReference type="NCBI Taxonomy" id="585530"/>
    <lineage>
        <taxon>Bacteria</taxon>
        <taxon>Bacillati</taxon>
        <taxon>Actinomycetota</taxon>
        <taxon>Actinomycetes</taxon>
        <taxon>Micrococcales</taxon>
        <taxon>Brevibacteriaceae</taxon>
        <taxon>Brevibacterium</taxon>
    </lineage>
</organism>
<feature type="compositionally biased region" description="Basic and acidic residues" evidence="5">
    <location>
        <begin position="52"/>
        <end position="64"/>
    </location>
</feature>
<dbReference type="AlphaFoldDB" id="D4YN97"/>
<dbReference type="STRING" id="585530.HMPREF0183_1407"/>
<evidence type="ECO:0000256" key="3">
    <source>
        <dbReference type="ARBA" id="ARBA00022989"/>
    </source>
</evidence>
<feature type="transmembrane region" description="Helical" evidence="6">
    <location>
        <begin position="274"/>
        <end position="296"/>
    </location>
</feature>
<protein>
    <recommendedName>
        <fullName evidence="7">ABC-2 type transporter transmembrane domain-containing protein</fullName>
    </recommendedName>
</protein>
<evidence type="ECO:0000256" key="1">
    <source>
        <dbReference type="ARBA" id="ARBA00004141"/>
    </source>
</evidence>
<feature type="region of interest" description="Disordered" evidence="5">
    <location>
        <begin position="1"/>
        <end position="67"/>
    </location>
</feature>
<comment type="caution">
    <text evidence="8">The sequence shown here is derived from an EMBL/GenBank/DDBJ whole genome shotgun (WGS) entry which is preliminary data.</text>
</comment>
<keyword evidence="9" id="KW-1185">Reference proteome</keyword>
<evidence type="ECO:0000256" key="2">
    <source>
        <dbReference type="ARBA" id="ARBA00022692"/>
    </source>
</evidence>
<keyword evidence="2 6" id="KW-0812">Transmembrane</keyword>
<gene>
    <name evidence="8" type="ORF">HMPREF0183_1407</name>
</gene>
<feature type="compositionally biased region" description="Basic and acidic residues" evidence="5">
    <location>
        <begin position="440"/>
        <end position="476"/>
    </location>
</feature>
<evidence type="ECO:0000256" key="5">
    <source>
        <dbReference type="SAM" id="MobiDB-lite"/>
    </source>
</evidence>
<comment type="subcellular location">
    <subcellularLocation>
        <location evidence="1">Membrane</location>
        <topology evidence="1">Multi-pass membrane protein</topology>
    </subcellularLocation>
</comment>
<evidence type="ECO:0000256" key="4">
    <source>
        <dbReference type="ARBA" id="ARBA00023136"/>
    </source>
</evidence>
<dbReference type="Pfam" id="PF12698">
    <property type="entry name" value="ABC2_membrane_3"/>
    <property type="match status" value="1"/>
</dbReference>
<feature type="region of interest" description="Disordered" evidence="5">
    <location>
        <begin position="432"/>
        <end position="495"/>
    </location>
</feature>
<feature type="transmembrane region" description="Helical" evidence="6">
    <location>
        <begin position="341"/>
        <end position="361"/>
    </location>
</feature>
<feature type="transmembrane region" description="Helical" evidence="6">
    <location>
        <begin position="308"/>
        <end position="329"/>
    </location>
</feature>
<feature type="transmembrane region" description="Helical" evidence="6">
    <location>
        <begin position="222"/>
        <end position="242"/>
    </location>
</feature>
<feature type="compositionally biased region" description="Low complexity" evidence="5">
    <location>
        <begin position="8"/>
        <end position="20"/>
    </location>
</feature>
<dbReference type="InterPro" id="IPR013525">
    <property type="entry name" value="ABC2_TM"/>
</dbReference>
<dbReference type="OrthoDB" id="3268959at2"/>
<name>D4YN97_9MICO</name>
<proteinExistence type="predicted"/>
<evidence type="ECO:0000313" key="9">
    <source>
        <dbReference type="Proteomes" id="UP000005714"/>
    </source>
</evidence>
<dbReference type="EMBL" id="ADNU01000040">
    <property type="protein sequence ID" value="EFG47302.1"/>
    <property type="molecule type" value="Genomic_DNA"/>
</dbReference>